<dbReference type="PROSITE" id="PS52016">
    <property type="entry name" value="TONB_DEPENDENT_REC_3"/>
    <property type="match status" value="1"/>
</dbReference>
<evidence type="ECO:0000256" key="4">
    <source>
        <dbReference type="ARBA" id="ARBA00022496"/>
    </source>
</evidence>
<evidence type="ECO:0000256" key="11">
    <source>
        <dbReference type="PROSITE-ProRule" id="PRU01360"/>
    </source>
</evidence>
<keyword evidence="13" id="KW-0732">Signal</keyword>
<evidence type="ECO:0000256" key="12">
    <source>
        <dbReference type="RuleBase" id="RU003357"/>
    </source>
</evidence>
<keyword evidence="17" id="KW-1185">Reference proteome</keyword>
<dbReference type="PANTHER" id="PTHR32552">
    <property type="entry name" value="FERRICHROME IRON RECEPTOR-RELATED"/>
    <property type="match status" value="1"/>
</dbReference>
<evidence type="ECO:0000256" key="3">
    <source>
        <dbReference type="ARBA" id="ARBA00022452"/>
    </source>
</evidence>
<evidence type="ECO:0000256" key="5">
    <source>
        <dbReference type="ARBA" id="ARBA00022692"/>
    </source>
</evidence>
<gene>
    <name evidence="16" type="ORF">SAMN06295920_11087</name>
</gene>
<name>A0A1T5FNT5_9SPHN</name>
<reference evidence="17" key="1">
    <citation type="submission" date="2017-02" db="EMBL/GenBank/DDBJ databases">
        <authorList>
            <person name="Varghese N."/>
            <person name="Submissions S."/>
        </authorList>
    </citation>
    <scope>NUCLEOTIDE SEQUENCE [LARGE SCALE GENOMIC DNA]</scope>
    <source>
        <strain evidence="17">UM2</strain>
    </source>
</reference>
<dbReference type="CDD" id="cd01347">
    <property type="entry name" value="ligand_gated_channel"/>
    <property type="match status" value="1"/>
</dbReference>
<protein>
    <submittedName>
        <fullName evidence="16">Iron complex outermembrane recepter protein</fullName>
    </submittedName>
</protein>
<sequence>MKRLTHSCGWLALAFVLGPAGAASAQAPASDAAVQGDMPAADAEPVAAGDIVVTALRRDQRLQEAPAAMSVLTAATIQAAGVNNLDDVSKLVPSLRFEAGLRAGVPSISLRGISAVQGGDAPFSLLVDGVQVPFLELFNQDLLDISTIELLKGPQGALYGRGAIAGALLINTRAPDNEFRGSLRLSAAEGRDYRASATVSGPIVQDVLAAKITAAYQNRRGLIHIRTLDRPGDYVDQGTFKGQLRFTPGPNTTIDLFGTYIKGNSGWGMLAQIPVGVPGAIEDFHTYQANLNYLGVTKRKLWNTALKIDQKLGIGTITSVSQYAYGKSNNINDFDYTPVPQYVNYNPIVDKAFNQDLRFTSDLDGAFNFIVGAFYQKRTGDNDVNVLTDPAAVPALPPRLISYQDYKSEAYAAYGQVSLDFDNGLSFLGALRYDVDKREDSLEQDPTSFVKHRFKAWQPSATVKYQVNPRLMTYATFGRGFRSGGFNAANLTVPAIGAQRIYPKEMSTNYEVGFKSQFLDRRLTFNAALFRTDFDNAQFQQTIVVPVPARFITSIDKTRVKGAEADLSLSITRDLVLTGSLSITDSKIRQFTPTPAYDGNQAPNVYKDNEQVALEYRPDFNDTYRGLFRIDVSRRGRISYDLSENFTYKPVTFVNARIGIETDAWSFSVFGNNLTNERAPTFFSALAYRTASARLANVPFNAGVDFTYRFGGR</sequence>
<proteinExistence type="inferred from homology"/>
<evidence type="ECO:0000259" key="15">
    <source>
        <dbReference type="Pfam" id="PF07715"/>
    </source>
</evidence>
<dbReference type="Pfam" id="PF00593">
    <property type="entry name" value="TonB_dep_Rec_b-barrel"/>
    <property type="match status" value="1"/>
</dbReference>
<dbReference type="PANTHER" id="PTHR32552:SF81">
    <property type="entry name" value="TONB-DEPENDENT OUTER MEMBRANE RECEPTOR"/>
    <property type="match status" value="1"/>
</dbReference>
<evidence type="ECO:0000256" key="13">
    <source>
        <dbReference type="SAM" id="SignalP"/>
    </source>
</evidence>
<organism evidence="16 17">
    <name type="scientific">Rhizorhabdus histidinilytica</name>
    <dbReference type="NCBI Taxonomy" id="439228"/>
    <lineage>
        <taxon>Bacteria</taxon>
        <taxon>Pseudomonadati</taxon>
        <taxon>Pseudomonadota</taxon>
        <taxon>Alphaproteobacteria</taxon>
        <taxon>Sphingomonadales</taxon>
        <taxon>Sphingomonadaceae</taxon>
        <taxon>Rhizorhabdus</taxon>
    </lineage>
</organism>
<dbReference type="RefSeq" id="WP_079649891.1">
    <property type="nucleotide sequence ID" value="NZ_FUYM01000010.1"/>
</dbReference>
<dbReference type="InterPro" id="IPR039426">
    <property type="entry name" value="TonB-dep_rcpt-like"/>
</dbReference>
<evidence type="ECO:0000256" key="9">
    <source>
        <dbReference type="ARBA" id="ARBA00023136"/>
    </source>
</evidence>
<evidence type="ECO:0000259" key="14">
    <source>
        <dbReference type="Pfam" id="PF00593"/>
    </source>
</evidence>
<dbReference type="InterPro" id="IPR000531">
    <property type="entry name" value="Beta-barrel_TonB"/>
</dbReference>
<accession>A0A1T5FNT5</accession>
<dbReference type="GO" id="GO:0006826">
    <property type="term" value="P:iron ion transport"/>
    <property type="evidence" value="ECO:0007669"/>
    <property type="project" value="UniProtKB-KW"/>
</dbReference>
<evidence type="ECO:0000256" key="6">
    <source>
        <dbReference type="ARBA" id="ARBA00023004"/>
    </source>
</evidence>
<keyword evidence="8 12" id="KW-0798">TonB box</keyword>
<dbReference type="InterPro" id="IPR012910">
    <property type="entry name" value="Plug_dom"/>
</dbReference>
<dbReference type="EMBL" id="FUYM01000010">
    <property type="protein sequence ID" value="SKB97762.1"/>
    <property type="molecule type" value="Genomic_DNA"/>
</dbReference>
<dbReference type="GO" id="GO:0009279">
    <property type="term" value="C:cell outer membrane"/>
    <property type="evidence" value="ECO:0007669"/>
    <property type="project" value="UniProtKB-SubCell"/>
</dbReference>
<dbReference type="SUPFAM" id="SSF56935">
    <property type="entry name" value="Porins"/>
    <property type="match status" value="1"/>
</dbReference>
<keyword evidence="4" id="KW-0410">Iron transport</keyword>
<keyword evidence="6" id="KW-0408">Iron</keyword>
<keyword evidence="10 11" id="KW-0998">Cell outer membrane</keyword>
<feature type="domain" description="TonB-dependent receptor-like beta-barrel" evidence="14">
    <location>
        <begin position="285"/>
        <end position="674"/>
    </location>
</feature>
<dbReference type="Pfam" id="PF07715">
    <property type="entry name" value="Plug"/>
    <property type="match status" value="1"/>
</dbReference>
<comment type="subcellular location">
    <subcellularLocation>
        <location evidence="1 11">Cell outer membrane</location>
        <topology evidence="1 11">Multi-pass membrane protein</topology>
    </subcellularLocation>
</comment>
<keyword evidence="9 11" id="KW-0472">Membrane</keyword>
<keyword evidence="5 11" id="KW-0812">Transmembrane</keyword>
<dbReference type="OrthoDB" id="9760333at2"/>
<keyword evidence="2 11" id="KW-0813">Transport</keyword>
<evidence type="ECO:0000256" key="8">
    <source>
        <dbReference type="ARBA" id="ARBA00023077"/>
    </source>
</evidence>
<evidence type="ECO:0000256" key="2">
    <source>
        <dbReference type="ARBA" id="ARBA00022448"/>
    </source>
</evidence>
<dbReference type="Proteomes" id="UP000189818">
    <property type="component" value="Unassembled WGS sequence"/>
</dbReference>
<evidence type="ECO:0000256" key="1">
    <source>
        <dbReference type="ARBA" id="ARBA00004571"/>
    </source>
</evidence>
<feature type="signal peptide" evidence="13">
    <location>
        <begin position="1"/>
        <end position="25"/>
    </location>
</feature>
<dbReference type="Gene3D" id="2.40.170.20">
    <property type="entry name" value="TonB-dependent receptor, beta-barrel domain"/>
    <property type="match status" value="1"/>
</dbReference>
<dbReference type="AlphaFoldDB" id="A0A1T5FNT5"/>
<feature type="chain" id="PRO_5013115075" evidence="13">
    <location>
        <begin position="26"/>
        <end position="713"/>
    </location>
</feature>
<feature type="domain" description="TonB-dependent receptor plug" evidence="15">
    <location>
        <begin position="62"/>
        <end position="167"/>
    </location>
</feature>
<dbReference type="InterPro" id="IPR036942">
    <property type="entry name" value="Beta-barrel_TonB_sf"/>
</dbReference>
<evidence type="ECO:0000256" key="7">
    <source>
        <dbReference type="ARBA" id="ARBA00023065"/>
    </source>
</evidence>
<evidence type="ECO:0000313" key="17">
    <source>
        <dbReference type="Proteomes" id="UP000189818"/>
    </source>
</evidence>
<dbReference type="STRING" id="439228.SAMN06295920_11087"/>
<keyword evidence="3 11" id="KW-1134">Transmembrane beta strand</keyword>
<evidence type="ECO:0000313" key="16">
    <source>
        <dbReference type="EMBL" id="SKB97762.1"/>
    </source>
</evidence>
<comment type="similarity">
    <text evidence="11 12">Belongs to the TonB-dependent receptor family.</text>
</comment>
<keyword evidence="7" id="KW-0406">Ion transport</keyword>
<evidence type="ECO:0000256" key="10">
    <source>
        <dbReference type="ARBA" id="ARBA00023237"/>
    </source>
</evidence>